<dbReference type="PROSITE" id="PS52050">
    <property type="entry name" value="WYL"/>
    <property type="match status" value="1"/>
</dbReference>
<dbReference type="RefSeq" id="WP_092611221.1">
    <property type="nucleotide sequence ID" value="NZ_FMYF01000007.1"/>
</dbReference>
<protein>
    <submittedName>
        <fullName evidence="4">Predicted DNA-binding transcriptional regulator YafY, contains an HTH and WYL domains</fullName>
    </submittedName>
</protein>
<dbReference type="GO" id="GO:0003677">
    <property type="term" value="F:DNA binding"/>
    <property type="evidence" value="ECO:0007669"/>
    <property type="project" value="UniProtKB-KW"/>
</dbReference>
<dbReference type="PANTHER" id="PTHR34580:SF3">
    <property type="entry name" value="PROTEIN PAFB"/>
    <property type="match status" value="1"/>
</dbReference>
<dbReference type="InterPro" id="IPR036388">
    <property type="entry name" value="WH-like_DNA-bd_sf"/>
</dbReference>
<dbReference type="EMBL" id="FMYF01000007">
    <property type="protein sequence ID" value="SDB90168.1"/>
    <property type="molecule type" value="Genomic_DNA"/>
</dbReference>
<dbReference type="PIRSF" id="PIRSF016838">
    <property type="entry name" value="PafC"/>
    <property type="match status" value="1"/>
</dbReference>
<organism evidence="4 5">
    <name type="scientific">Raineyella antarctica</name>
    <dbReference type="NCBI Taxonomy" id="1577474"/>
    <lineage>
        <taxon>Bacteria</taxon>
        <taxon>Bacillati</taxon>
        <taxon>Actinomycetota</taxon>
        <taxon>Actinomycetes</taxon>
        <taxon>Propionibacteriales</taxon>
        <taxon>Propionibacteriaceae</taxon>
        <taxon>Raineyella</taxon>
    </lineage>
</organism>
<dbReference type="InterPro" id="IPR028349">
    <property type="entry name" value="PafC-like"/>
</dbReference>
<dbReference type="InterPro" id="IPR013196">
    <property type="entry name" value="HTH_11"/>
</dbReference>
<keyword evidence="4" id="KW-0238">DNA-binding</keyword>
<feature type="domain" description="Helix-turn-helix type 11" evidence="1">
    <location>
        <begin position="12"/>
        <end position="62"/>
    </location>
</feature>
<evidence type="ECO:0000313" key="4">
    <source>
        <dbReference type="EMBL" id="SDB90168.1"/>
    </source>
</evidence>
<dbReference type="Pfam" id="PF25583">
    <property type="entry name" value="WCX"/>
    <property type="match status" value="1"/>
</dbReference>
<dbReference type="InterPro" id="IPR011991">
    <property type="entry name" value="ArsR-like_HTH"/>
</dbReference>
<dbReference type="Gene3D" id="1.10.10.10">
    <property type="entry name" value="Winged helix-like DNA-binding domain superfamily/Winged helix DNA-binding domain"/>
    <property type="match status" value="1"/>
</dbReference>
<dbReference type="Pfam" id="PF08279">
    <property type="entry name" value="HTH_11"/>
    <property type="match status" value="1"/>
</dbReference>
<keyword evidence="5" id="KW-1185">Reference proteome</keyword>
<feature type="domain" description="WCX" evidence="3">
    <location>
        <begin position="233"/>
        <end position="303"/>
    </location>
</feature>
<evidence type="ECO:0000259" key="3">
    <source>
        <dbReference type="Pfam" id="PF25583"/>
    </source>
</evidence>
<dbReference type="InterPro" id="IPR026881">
    <property type="entry name" value="WYL_dom"/>
</dbReference>
<dbReference type="STRING" id="1577474.GA0111570_10781"/>
<dbReference type="InterPro" id="IPR036390">
    <property type="entry name" value="WH_DNA-bd_sf"/>
</dbReference>
<sequence>MVDVTERLLATVGLLQSRTRWSSTELAAALEVSESTVRRYIARLREWGLEIVSGPGSEGGYRLTHGRQMPPLVLDDDGAAAVAIALRRALLSPEPLVEEATLKAMASVLQVLPARVRESVAAHDTEATAAGQALERSLGVITEGLRCGCVLRFHVLTDGRRSAMRFVEPLAVRARGGQWYLMGHDRDLSRIATWAVEQITDAEVTTIRFSGRNRRARQACEALPDDSPDPVVAVLEVDAPPGRVRAGLPEGVGFIEPLDDGRCRVIISGTSVSRIARQLLQLPELFTVIEPEDLRWELRAIGQVLASV</sequence>
<name>A0A1G6H7V1_9ACTN</name>
<evidence type="ECO:0000259" key="2">
    <source>
        <dbReference type="Pfam" id="PF13280"/>
    </source>
</evidence>
<accession>A0A1G6H7V1</accession>
<dbReference type="OrthoDB" id="8555652at2"/>
<dbReference type="Proteomes" id="UP000199086">
    <property type="component" value="Unassembled WGS sequence"/>
</dbReference>
<proteinExistence type="predicted"/>
<dbReference type="InterPro" id="IPR057727">
    <property type="entry name" value="WCX_dom"/>
</dbReference>
<dbReference type="SUPFAM" id="SSF46785">
    <property type="entry name" value="Winged helix' DNA-binding domain"/>
    <property type="match status" value="1"/>
</dbReference>
<dbReference type="CDD" id="cd00090">
    <property type="entry name" value="HTH_ARSR"/>
    <property type="match status" value="1"/>
</dbReference>
<dbReference type="Pfam" id="PF13280">
    <property type="entry name" value="WYL"/>
    <property type="match status" value="1"/>
</dbReference>
<evidence type="ECO:0000313" key="5">
    <source>
        <dbReference type="Proteomes" id="UP000199086"/>
    </source>
</evidence>
<dbReference type="InterPro" id="IPR051534">
    <property type="entry name" value="CBASS_pafABC_assoc_protein"/>
</dbReference>
<feature type="domain" description="WYL" evidence="2">
    <location>
        <begin position="138"/>
        <end position="204"/>
    </location>
</feature>
<evidence type="ECO:0000259" key="1">
    <source>
        <dbReference type="Pfam" id="PF08279"/>
    </source>
</evidence>
<reference evidence="4 5" key="1">
    <citation type="submission" date="2016-06" db="EMBL/GenBank/DDBJ databases">
        <authorList>
            <person name="Olsen C.W."/>
            <person name="Carey S."/>
            <person name="Hinshaw L."/>
            <person name="Karasin A.I."/>
        </authorList>
    </citation>
    <scope>NUCLEOTIDE SEQUENCE [LARGE SCALE GENOMIC DNA]</scope>
    <source>
        <strain evidence="4 5">LZ-22</strain>
    </source>
</reference>
<dbReference type="AlphaFoldDB" id="A0A1G6H7V1"/>
<gene>
    <name evidence="4" type="ORF">GA0111570_10781</name>
</gene>
<dbReference type="PANTHER" id="PTHR34580">
    <property type="match status" value="1"/>
</dbReference>